<comment type="caution">
    <text evidence="2">The sequence shown here is derived from an EMBL/GenBank/DDBJ whole genome shotgun (WGS) entry which is preliminary data.</text>
</comment>
<dbReference type="Proteomes" id="UP000837801">
    <property type="component" value="Unassembled WGS sequence"/>
</dbReference>
<dbReference type="EMBL" id="CAKXYY010000001">
    <property type="protein sequence ID" value="CAH2350410.1"/>
    <property type="molecule type" value="Genomic_DNA"/>
</dbReference>
<keyword evidence="1" id="KW-1133">Transmembrane helix</keyword>
<dbReference type="AlphaFoldDB" id="A0A9P0QKN2"/>
<feature type="transmembrane region" description="Helical" evidence="1">
    <location>
        <begin position="42"/>
        <end position="60"/>
    </location>
</feature>
<name>A0A9P0QKN2_9ASCO</name>
<gene>
    <name evidence="2" type="ORF">CLIB1423_01S09450</name>
</gene>
<reference evidence="2" key="1">
    <citation type="submission" date="2022-03" db="EMBL/GenBank/DDBJ databases">
        <authorList>
            <person name="Legras J.-L."/>
            <person name="Devillers H."/>
            <person name="Grondin C."/>
        </authorList>
    </citation>
    <scope>NUCLEOTIDE SEQUENCE</scope>
    <source>
        <strain evidence="2">CLIB 1423</strain>
    </source>
</reference>
<evidence type="ECO:0000313" key="2">
    <source>
        <dbReference type="EMBL" id="CAH2350410.1"/>
    </source>
</evidence>
<feature type="transmembrane region" description="Helical" evidence="1">
    <location>
        <begin position="72"/>
        <end position="94"/>
    </location>
</feature>
<feature type="transmembrane region" description="Helical" evidence="1">
    <location>
        <begin position="149"/>
        <end position="173"/>
    </location>
</feature>
<organism evidence="2 3">
    <name type="scientific">[Candida] railenensis</name>
    <dbReference type="NCBI Taxonomy" id="45579"/>
    <lineage>
        <taxon>Eukaryota</taxon>
        <taxon>Fungi</taxon>
        <taxon>Dikarya</taxon>
        <taxon>Ascomycota</taxon>
        <taxon>Saccharomycotina</taxon>
        <taxon>Pichiomycetes</taxon>
        <taxon>Debaryomycetaceae</taxon>
        <taxon>Kurtzmaniella</taxon>
    </lineage>
</organism>
<keyword evidence="3" id="KW-1185">Reference proteome</keyword>
<evidence type="ECO:0000313" key="3">
    <source>
        <dbReference type="Proteomes" id="UP000837801"/>
    </source>
</evidence>
<sequence>MSRQNILTDPPLPRDQEIVLESGLKIESIDCLYNPQIFKRSLQCYACTLLIKYILAYMFVPFENIENRPSLAVVTVLYTLAIFTICISLLPFSTIAIPTGFTVCCLITWSILEFIGLLLTLTSTILCLNVDKMYQYEVNGSGKKERVEITLYVQVLCCLALVSNCFSFLFSLVNALCGYKSLSYLVNSIDRRLLHNKAESEVLVQKLSSEMCKSLEKYYNP</sequence>
<protein>
    <submittedName>
        <fullName evidence="2">Uncharacterized protein</fullName>
    </submittedName>
</protein>
<evidence type="ECO:0000256" key="1">
    <source>
        <dbReference type="SAM" id="Phobius"/>
    </source>
</evidence>
<proteinExistence type="predicted"/>
<dbReference type="OrthoDB" id="4008786at2759"/>
<keyword evidence="1" id="KW-0472">Membrane</keyword>
<keyword evidence="1" id="KW-0812">Transmembrane</keyword>
<accession>A0A9P0QKN2</accession>
<feature type="transmembrane region" description="Helical" evidence="1">
    <location>
        <begin position="100"/>
        <end position="128"/>
    </location>
</feature>